<evidence type="ECO:0000313" key="2">
    <source>
        <dbReference type="Proteomes" id="UP000610966"/>
    </source>
</evidence>
<comment type="caution">
    <text evidence="1">The sequence shown here is derived from an EMBL/GenBank/DDBJ whole genome shotgun (WGS) entry which is preliminary data.</text>
</comment>
<dbReference type="Proteomes" id="UP000610966">
    <property type="component" value="Unassembled WGS sequence"/>
</dbReference>
<protein>
    <submittedName>
        <fullName evidence="1">Uncharacterized protein</fullName>
    </submittedName>
</protein>
<sequence length="68" mass="7457">MCQHQPPCPPADARDREAACLMAFHPEQGWGLLCNGVVLFDDRGELLPDGRSVPSCRPDRREALGRAA</sequence>
<dbReference type="InterPro" id="IPR046041">
    <property type="entry name" value="DUF5999"/>
</dbReference>
<dbReference type="RefSeq" id="WP_204018506.1">
    <property type="nucleotide sequence ID" value="NZ_BOOG01000064.1"/>
</dbReference>
<dbReference type="AlphaFoldDB" id="A0A8J3RDP9"/>
<proteinExistence type="predicted"/>
<name>A0A8J3RDP9_9ACTN</name>
<organism evidence="1 2">
    <name type="scientific">Sphaerimonospora thailandensis</name>
    <dbReference type="NCBI Taxonomy" id="795644"/>
    <lineage>
        <taxon>Bacteria</taxon>
        <taxon>Bacillati</taxon>
        <taxon>Actinomycetota</taxon>
        <taxon>Actinomycetes</taxon>
        <taxon>Streptosporangiales</taxon>
        <taxon>Streptosporangiaceae</taxon>
        <taxon>Sphaerimonospora</taxon>
    </lineage>
</organism>
<gene>
    <name evidence="1" type="ORF">Mth01_51180</name>
</gene>
<reference evidence="1" key="1">
    <citation type="submission" date="2021-01" db="EMBL/GenBank/DDBJ databases">
        <title>Whole genome shotgun sequence of Sphaerimonospora thailandensis NBRC 107569.</title>
        <authorList>
            <person name="Komaki H."/>
            <person name="Tamura T."/>
        </authorList>
    </citation>
    <scope>NUCLEOTIDE SEQUENCE</scope>
    <source>
        <strain evidence="1">NBRC 107569</strain>
    </source>
</reference>
<evidence type="ECO:0000313" key="1">
    <source>
        <dbReference type="EMBL" id="GIH72865.1"/>
    </source>
</evidence>
<dbReference type="Pfam" id="PF19462">
    <property type="entry name" value="DUF5999"/>
    <property type="match status" value="1"/>
</dbReference>
<keyword evidence="2" id="KW-1185">Reference proteome</keyword>
<accession>A0A8J3RDP9</accession>
<dbReference type="EMBL" id="BOOG01000064">
    <property type="protein sequence ID" value="GIH72865.1"/>
    <property type="molecule type" value="Genomic_DNA"/>
</dbReference>